<dbReference type="InterPro" id="IPR020846">
    <property type="entry name" value="MFS_dom"/>
</dbReference>
<comment type="caution">
    <text evidence="7">The sequence shown here is derived from an EMBL/GenBank/DDBJ whole genome shotgun (WGS) entry which is preliminary data.</text>
</comment>
<evidence type="ECO:0000256" key="2">
    <source>
        <dbReference type="ARBA" id="ARBA00022692"/>
    </source>
</evidence>
<keyword evidence="8" id="KW-1185">Reference proteome</keyword>
<protein>
    <submittedName>
        <fullName evidence="7">ABC transporter, permease protein</fullName>
    </submittedName>
</protein>
<feature type="transmembrane region" description="Helical" evidence="5">
    <location>
        <begin position="20"/>
        <end position="39"/>
    </location>
</feature>
<dbReference type="GO" id="GO:0005886">
    <property type="term" value="C:plasma membrane"/>
    <property type="evidence" value="ECO:0007669"/>
    <property type="project" value="UniProtKB-SubCell"/>
</dbReference>
<feature type="transmembrane region" description="Helical" evidence="5">
    <location>
        <begin position="254"/>
        <end position="272"/>
    </location>
</feature>
<name>A0A4Z1E6M3_9MICO</name>
<dbReference type="RefSeq" id="WP_135849355.1">
    <property type="nucleotide sequence ID" value="NZ_RHPJ01000002.1"/>
</dbReference>
<dbReference type="OrthoDB" id="9180256at2"/>
<dbReference type="Gene3D" id="1.20.1250.20">
    <property type="entry name" value="MFS general substrate transporter like domains"/>
    <property type="match status" value="1"/>
</dbReference>
<dbReference type="InterPro" id="IPR036259">
    <property type="entry name" value="MFS_trans_sf"/>
</dbReference>
<feature type="transmembrane region" description="Helical" evidence="5">
    <location>
        <begin position="81"/>
        <end position="101"/>
    </location>
</feature>
<proteinExistence type="predicted"/>
<dbReference type="AlphaFoldDB" id="A0A4Z1E6M3"/>
<dbReference type="EMBL" id="RHPJ01000002">
    <property type="protein sequence ID" value="TGO05337.1"/>
    <property type="molecule type" value="Genomic_DNA"/>
</dbReference>
<evidence type="ECO:0000256" key="3">
    <source>
        <dbReference type="ARBA" id="ARBA00022989"/>
    </source>
</evidence>
<dbReference type="Pfam" id="PF07690">
    <property type="entry name" value="MFS_1"/>
    <property type="match status" value="1"/>
</dbReference>
<feature type="transmembrane region" description="Helical" evidence="5">
    <location>
        <begin position="279"/>
        <end position="299"/>
    </location>
</feature>
<accession>A0A4Z1E6M3</accession>
<keyword evidence="2 5" id="KW-0812">Transmembrane</keyword>
<feature type="transmembrane region" description="Helical" evidence="5">
    <location>
        <begin position="371"/>
        <end position="392"/>
    </location>
</feature>
<evidence type="ECO:0000259" key="6">
    <source>
        <dbReference type="PROSITE" id="PS50850"/>
    </source>
</evidence>
<feature type="transmembrane region" description="Helical" evidence="5">
    <location>
        <begin position="174"/>
        <end position="191"/>
    </location>
</feature>
<feature type="transmembrane region" description="Helical" evidence="5">
    <location>
        <begin position="107"/>
        <end position="129"/>
    </location>
</feature>
<dbReference type="Proteomes" id="UP000297318">
    <property type="component" value="Unassembled WGS sequence"/>
</dbReference>
<feature type="transmembrane region" description="Helical" evidence="5">
    <location>
        <begin position="340"/>
        <end position="359"/>
    </location>
</feature>
<feature type="domain" description="Major facilitator superfamily (MFS) profile" evidence="6">
    <location>
        <begin position="217"/>
        <end position="412"/>
    </location>
</feature>
<dbReference type="PANTHER" id="PTHR23542:SF1">
    <property type="entry name" value="MAJOR FACILITATOR SUPERFAMILY (MFS) PROFILE DOMAIN-CONTAINING PROTEIN"/>
    <property type="match status" value="1"/>
</dbReference>
<evidence type="ECO:0000256" key="5">
    <source>
        <dbReference type="SAM" id="Phobius"/>
    </source>
</evidence>
<evidence type="ECO:0000313" key="7">
    <source>
        <dbReference type="EMBL" id="TGO05337.1"/>
    </source>
</evidence>
<dbReference type="InterPro" id="IPR011701">
    <property type="entry name" value="MFS"/>
</dbReference>
<evidence type="ECO:0000313" key="8">
    <source>
        <dbReference type="Proteomes" id="UP000297318"/>
    </source>
</evidence>
<comment type="subcellular location">
    <subcellularLocation>
        <location evidence="1">Cell membrane</location>
        <topology evidence="1">Multi-pass membrane protein</topology>
    </subcellularLocation>
</comment>
<gene>
    <name evidence="7" type="ORF">SERN_1341</name>
</gene>
<keyword evidence="4 5" id="KW-0472">Membrane</keyword>
<organism evidence="7 8">
    <name type="scientific">Serinibacter arcticus</name>
    <dbReference type="NCBI Taxonomy" id="1655435"/>
    <lineage>
        <taxon>Bacteria</taxon>
        <taxon>Bacillati</taxon>
        <taxon>Actinomycetota</taxon>
        <taxon>Actinomycetes</taxon>
        <taxon>Micrococcales</taxon>
        <taxon>Beutenbergiaceae</taxon>
        <taxon>Serinibacter</taxon>
    </lineage>
</organism>
<dbReference type="SUPFAM" id="SSF103473">
    <property type="entry name" value="MFS general substrate transporter"/>
    <property type="match status" value="1"/>
</dbReference>
<feature type="transmembrane region" description="Helical" evidence="5">
    <location>
        <begin position="212"/>
        <end position="234"/>
    </location>
</feature>
<dbReference type="PANTHER" id="PTHR23542">
    <property type="match status" value="1"/>
</dbReference>
<keyword evidence="3 5" id="KW-1133">Transmembrane helix</keyword>
<evidence type="ECO:0000256" key="1">
    <source>
        <dbReference type="ARBA" id="ARBA00004651"/>
    </source>
</evidence>
<feature type="transmembrane region" description="Helical" evidence="5">
    <location>
        <begin position="45"/>
        <end position="69"/>
    </location>
</feature>
<reference evidence="7 8" key="1">
    <citation type="submission" date="2018-11" db="EMBL/GenBank/DDBJ databases">
        <title>Complete genome sequencing of the Actinobacteria Serinibacter sp. K3-2.</title>
        <authorList>
            <person name="Rakitin A.L."/>
            <person name="Beletsky A.V."/>
            <person name="Mardanov A.V."/>
            <person name="Ravin N.V."/>
            <person name="Gromova A.S."/>
            <person name="Filippova S.N."/>
            <person name="Gal'Chenko V.F."/>
        </authorList>
    </citation>
    <scope>NUCLEOTIDE SEQUENCE [LARGE SCALE GENOMIC DNA]</scope>
    <source>
        <strain evidence="7 8">K3-2</strain>
    </source>
</reference>
<sequence length="412" mass="42044">MANPYKQILSKPGAWQFSSAALFARLPISMVGIGIVLMVSDSQLYGSYGLAGQVAAVFVVAQAIAAPQIAKLIDTYGQARVMRPAIAISMGTLVLLAIAATRLSPTLVLFVLAAIVGATMGSIGSLVRTRWNAVVANPTELHTAYSLESVLDEVVFVVGPVLATILATTVHPTAGIAVAVVAAVIGGYAFLAQRSTEPAPSGRREGGHGPSLLRSPAMIVLIVVFICMGAIFGATDVSTVAFAEEAGSKGLSGVILACFAGGSLVGGLFYGARTWRSSLWRRFAIGTVALAVGVTLFFFASTLWILAGVMLVVGLAIAPTLITGNALVQAIVPHERLTEGLTWIGTALGVGVAGGSAIAGPMIDAHGSHQGFLVTIGAGAIAVVVTIVTMALRGRRSAAADRNEAVAASVVE</sequence>
<feature type="transmembrane region" description="Helical" evidence="5">
    <location>
        <begin position="305"/>
        <end position="328"/>
    </location>
</feature>
<evidence type="ECO:0000256" key="4">
    <source>
        <dbReference type="ARBA" id="ARBA00023136"/>
    </source>
</evidence>
<dbReference type="GO" id="GO:0022857">
    <property type="term" value="F:transmembrane transporter activity"/>
    <property type="evidence" value="ECO:0007669"/>
    <property type="project" value="InterPro"/>
</dbReference>
<dbReference type="PROSITE" id="PS50850">
    <property type="entry name" value="MFS"/>
    <property type="match status" value="1"/>
</dbReference>